<dbReference type="OrthoDB" id="5147203at2"/>
<dbReference type="STRING" id="861266.ARTSIC4J27_594"/>
<protein>
    <recommendedName>
        <fullName evidence="3">Tail terminator</fullName>
    </recommendedName>
</protein>
<reference evidence="2" key="1">
    <citation type="journal article" date="2014" name="Genome Announc.">
        <title>Genome Sequence of Arthrobacter siccitolerans 4J27, a Xeroprotectant-Producing Desiccation-Tolerant Microorganism.</title>
        <authorList>
            <person name="Manzanera M."/>
            <person name="Santa-Cruz-Calvo L."/>
            <person name="Vilchez J.I."/>
            <person name="Garcia-Fontana C."/>
            <person name="Silva-Castro G.A."/>
            <person name="Calvo C."/>
            <person name="Gonzalez-Lopez J."/>
        </authorList>
    </citation>
    <scope>NUCLEOTIDE SEQUENCE [LARGE SCALE GENOMIC DNA]</scope>
    <source>
        <strain evidence="2">4J27</strain>
    </source>
</reference>
<keyword evidence="2" id="KW-1185">Reference proteome</keyword>
<dbReference type="AlphaFoldDB" id="A0A024GYF7"/>
<evidence type="ECO:0008006" key="3">
    <source>
        <dbReference type="Google" id="ProtNLM"/>
    </source>
</evidence>
<evidence type="ECO:0000313" key="2">
    <source>
        <dbReference type="Proteomes" id="UP000035722"/>
    </source>
</evidence>
<sequence length="132" mass="14091">MAVVFPDPRRAVRDLLKGLLAARSEPYALGVTVSTKAPTSSSSLPFVQVKSDGRFRDSRLNGRATVRVLVYHRDEGLGEDLAALAEALLLESSSPQVRGFSPISGPLPTEDPDTGAPLSFFTITARLTPANL</sequence>
<name>A0A024GYF7_9MICC</name>
<evidence type="ECO:0000313" key="1">
    <source>
        <dbReference type="EMBL" id="CCQ44667.1"/>
    </source>
</evidence>
<proteinExistence type="predicted"/>
<accession>A0A024GYF7</accession>
<dbReference type="RefSeq" id="WP_050053714.1">
    <property type="nucleotide sequence ID" value="NZ_CAQI01000028.1"/>
</dbReference>
<dbReference type="Proteomes" id="UP000035722">
    <property type="component" value="Unassembled WGS sequence"/>
</dbReference>
<dbReference type="EMBL" id="CAQI01000028">
    <property type="protein sequence ID" value="CCQ44667.1"/>
    <property type="molecule type" value="Genomic_DNA"/>
</dbReference>
<comment type="caution">
    <text evidence="1">The sequence shown here is derived from an EMBL/GenBank/DDBJ whole genome shotgun (WGS) entry which is preliminary data.</text>
</comment>
<organism evidence="1 2">
    <name type="scientific">Pseudarthrobacter siccitolerans</name>
    <dbReference type="NCBI Taxonomy" id="861266"/>
    <lineage>
        <taxon>Bacteria</taxon>
        <taxon>Bacillati</taxon>
        <taxon>Actinomycetota</taxon>
        <taxon>Actinomycetes</taxon>
        <taxon>Micrococcales</taxon>
        <taxon>Micrococcaceae</taxon>
        <taxon>Pseudarthrobacter</taxon>
    </lineage>
</organism>
<gene>
    <name evidence="1" type="ORF">ARTSIC4J27_594</name>
</gene>